<gene>
    <name evidence="3" type="ORF">ACFQ3L_10850</name>
</gene>
<organism evidence="3 4">
    <name type="scientific">Lacticaseibacillus jixianensis</name>
    <dbReference type="NCBI Taxonomy" id="2486012"/>
    <lineage>
        <taxon>Bacteria</taxon>
        <taxon>Bacillati</taxon>
        <taxon>Bacillota</taxon>
        <taxon>Bacilli</taxon>
        <taxon>Lactobacillales</taxon>
        <taxon>Lactobacillaceae</taxon>
        <taxon>Lacticaseibacillus</taxon>
    </lineage>
</organism>
<proteinExistence type="inferred from homology"/>
<dbReference type="PANTHER" id="PTHR37300">
    <property type="entry name" value="UPF0291 PROTEIN CBO2609/CLC_2481"/>
    <property type="match status" value="1"/>
</dbReference>
<dbReference type="RefSeq" id="WP_125584979.1">
    <property type="nucleotide sequence ID" value="NZ_JBHTMO010000038.1"/>
</dbReference>
<comment type="subcellular location">
    <subcellularLocation>
        <location evidence="2">Cytoplasm</location>
    </subcellularLocation>
</comment>
<dbReference type="PANTHER" id="PTHR37300:SF1">
    <property type="entry name" value="UPF0291 PROTEIN YNZC"/>
    <property type="match status" value="1"/>
</dbReference>
<evidence type="ECO:0000313" key="4">
    <source>
        <dbReference type="Proteomes" id="UP001597249"/>
    </source>
</evidence>
<sequence length="81" mass="9379">MGQQPKARLDRINELAHKAKSVGLTDAEKAERKALREAYIKDFRAGFAAQLETTQFFDKQGHEITPQKLREIQRKRGLRQD</sequence>
<name>A0ABW4BAN3_9LACO</name>
<dbReference type="HAMAP" id="MF_01103">
    <property type="entry name" value="UPF0291"/>
    <property type="match status" value="1"/>
</dbReference>
<dbReference type="Pfam" id="PF05979">
    <property type="entry name" value="DUF896"/>
    <property type="match status" value="1"/>
</dbReference>
<dbReference type="Proteomes" id="UP001597249">
    <property type="component" value="Unassembled WGS sequence"/>
</dbReference>
<protein>
    <recommendedName>
        <fullName evidence="2">UPF0291 protein ACFQ3L_10850</fullName>
    </recommendedName>
</protein>
<accession>A0ABW4BAN3</accession>
<dbReference type="Gene3D" id="1.10.287.540">
    <property type="entry name" value="Helix hairpin bin"/>
    <property type="match status" value="1"/>
</dbReference>
<comment type="similarity">
    <text evidence="2">Belongs to the UPF0291 family.</text>
</comment>
<dbReference type="EMBL" id="JBHTMO010000038">
    <property type="protein sequence ID" value="MFD1394064.1"/>
    <property type="molecule type" value="Genomic_DNA"/>
</dbReference>
<dbReference type="SUPFAM" id="SSF158221">
    <property type="entry name" value="YnzC-like"/>
    <property type="match status" value="1"/>
</dbReference>
<keyword evidence="1 2" id="KW-0963">Cytoplasm</keyword>
<evidence type="ECO:0000256" key="1">
    <source>
        <dbReference type="ARBA" id="ARBA00022490"/>
    </source>
</evidence>
<dbReference type="InterPro" id="IPR009242">
    <property type="entry name" value="DUF896"/>
</dbReference>
<evidence type="ECO:0000313" key="3">
    <source>
        <dbReference type="EMBL" id="MFD1394064.1"/>
    </source>
</evidence>
<keyword evidence="4" id="KW-1185">Reference proteome</keyword>
<reference evidence="4" key="1">
    <citation type="journal article" date="2019" name="Int. J. Syst. Evol. Microbiol.">
        <title>The Global Catalogue of Microorganisms (GCM) 10K type strain sequencing project: providing services to taxonomists for standard genome sequencing and annotation.</title>
        <authorList>
            <consortium name="The Broad Institute Genomics Platform"/>
            <consortium name="The Broad Institute Genome Sequencing Center for Infectious Disease"/>
            <person name="Wu L."/>
            <person name="Ma J."/>
        </authorList>
    </citation>
    <scope>NUCLEOTIDE SEQUENCE [LARGE SCALE GENOMIC DNA]</scope>
    <source>
        <strain evidence="4">CCM 8911</strain>
    </source>
</reference>
<comment type="caution">
    <text evidence="3">The sequence shown here is derived from an EMBL/GenBank/DDBJ whole genome shotgun (WGS) entry which is preliminary data.</text>
</comment>
<evidence type="ECO:0000256" key="2">
    <source>
        <dbReference type="HAMAP-Rule" id="MF_01103"/>
    </source>
</evidence>